<organism evidence="1 2">
    <name type="scientific">Metschnikowia bicuspidata var. bicuspidata NRRL YB-4993</name>
    <dbReference type="NCBI Taxonomy" id="869754"/>
    <lineage>
        <taxon>Eukaryota</taxon>
        <taxon>Fungi</taxon>
        <taxon>Dikarya</taxon>
        <taxon>Ascomycota</taxon>
        <taxon>Saccharomycotina</taxon>
        <taxon>Pichiomycetes</taxon>
        <taxon>Metschnikowiaceae</taxon>
        <taxon>Metschnikowia</taxon>
    </lineage>
</organism>
<dbReference type="RefSeq" id="XP_018711673.1">
    <property type="nucleotide sequence ID" value="XM_018855308.2"/>
</dbReference>
<dbReference type="GeneID" id="30028284"/>
<accession>A0A1A0HB95</accession>
<feature type="non-terminal residue" evidence="1">
    <location>
        <position position="137"/>
    </location>
</feature>
<dbReference type="EMBL" id="LXTC01000003">
    <property type="protein sequence ID" value="OBA21163.1"/>
    <property type="molecule type" value="Genomic_DNA"/>
</dbReference>
<evidence type="ECO:0000313" key="2">
    <source>
        <dbReference type="Proteomes" id="UP000092555"/>
    </source>
</evidence>
<reference evidence="1 2" key="1">
    <citation type="submission" date="2016-05" db="EMBL/GenBank/DDBJ databases">
        <title>Comparative genomics of biotechnologically important yeasts.</title>
        <authorList>
            <consortium name="DOE Joint Genome Institute"/>
            <person name="Riley R."/>
            <person name="Haridas S."/>
            <person name="Wolfe K.H."/>
            <person name="Lopes M.R."/>
            <person name="Hittinger C.T."/>
            <person name="Goker M."/>
            <person name="Salamov A."/>
            <person name="Wisecaver J."/>
            <person name="Long T.M."/>
            <person name="Aerts A.L."/>
            <person name="Barry K."/>
            <person name="Choi C."/>
            <person name="Clum A."/>
            <person name="Coughlan A.Y."/>
            <person name="Deshpande S."/>
            <person name="Douglass A.P."/>
            <person name="Hanson S.J."/>
            <person name="Klenk H.-P."/>
            <person name="LaButti K."/>
            <person name="Lapidus A."/>
            <person name="Lindquist E."/>
            <person name="Lipzen A."/>
            <person name="Meier-kolthoff J.P."/>
            <person name="Ohm R.A."/>
            <person name="Otillar R.P."/>
            <person name="Pangilinan J."/>
            <person name="Peng Y."/>
            <person name="Rokas A."/>
            <person name="Rosa C.A."/>
            <person name="Scheuner C."/>
            <person name="Sibirny A.A."/>
            <person name="Slot J.C."/>
            <person name="Stielow J.B."/>
            <person name="Sun H."/>
            <person name="Kurtzman C.P."/>
            <person name="Blackwell M."/>
            <person name="Grigoriev I.V."/>
            <person name="Jeffries T.W."/>
        </authorList>
    </citation>
    <scope>NUCLEOTIDE SEQUENCE [LARGE SCALE GENOMIC DNA]</scope>
    <source>
        <strain evidence="1 2">NRRL YB-4993</strain>
    </source>
</reference>
<protein>
    <submittedName>
        <fullName evidence="1">Uncharacterized protein</fullName>
    </submittedName>
</protein>
<comment type="caution">
    <text evidence="1">The sequence shown here is derived from an EMBL/GenBank/DDBJ whole genome shotgun (WGS) entry which is preliminary data.</text>
</comment>
<dbReference type="Proteomes" id="UP000092555">
    <property type="component" value="Unassembled WGS sequence"/>
</dbReference>
<evidence type="ECO:0000313" key="1">
    <source>
        <dbReference type="EMBL" id="OBA21163.1"/>
    </source>
</evidence>
<dbReference type="AlphaFoldDB" id="A0A1A0HB95"/>
<proteinExistence type="predicted"/>
<gene>
    <name evidence="1" type="ORF">METBIDRAFT_25987</name>
</gene>
<feature type="non-terminal residue" evidence="1">
    <location>
        <position position="1"/>
    </location>
</feature>
<name>A0A1A0HB95_9ASCO</name>
<keyword evidence="2" id="KW-1185">Reference proteome</keyword>
<sequence length="137" mass="13633">TAGTTVVTVDVTVTDYTTYCPASTVVTVTTCSNDQCAPTTVTVSEATTLTVTGECVVESTLTTAASSTLGSNFSTVSEFSSAFITQASSTLVTQISSSLESTTIGLSNSSSITTYEDGAGKAAIGAAGLVGVVAFLI</sequence>
<dbReference type="STRING" id="869754.A0A1A0HB95"/>